<organism evidence="2 3">
    <name type="scientific">Araneus ventricosus</name>
    <name type="common">Orbweaver spider</name>
    <name type="synonym">Epeira ventricosa</name>
    <dbReference type="NCBI Taxonomy" id="182803"/>
    <lineage>
        <taxon>Eukaryota</taxon>
        <taxon>Metazoa</taxon>
        <taxon>Ecdysozoa</taxon>
        <taxon>Arthropoda</taxon>
        <taxon>Chelicerata</taxon>
        <taxon>Arachnida</taxon>
        <taxon>Araneae</taxon>
        <taxon>Araneomorphae</taxon>
        <taxon>Entelegynae</taxon>
        <taxon>Araneoidea</taxon>
        <taxon>Araneidae</taxon>
        <taxon>Araneus</taxon>
    </lineage>
</organism>
<reference evidence="2 3" key="1">
    <citation type="journal article" date="2019" name="Sci. Rep.">
        <title>Orb-weaving spider Araneus ventricosus genome elucidates the spidroin gene catalogue.</title>
        <authorList>
            <person name="Kono N."/>
            <person name="Nakamura H."/>
            <person name="Ohtoshi R."/>
            <person name="Moran D.A.P."/>
            <person name="Shinohara A."/>
            <person name="Yoshida Y."/>
            <person name="Fujiwara M."/>
            <person name="Mori M."/>
            <person name="Tomita M."/>
            <person name="Arakawa K."/>
        </authorList>
    </citation>
    <scope>NUCLEOTIDE SEQUENCE [LARGE SCALE GENOMIC DNA]</scope>
</reference>
<dbReference type="OrthoDB" id="6783620at2759"/>
<dbReference type="AlphaFoldDB" id="A0A4Y2E914"/>
<keyword evidence="3" id="KW-1185">Reference proteome</keyword>
<accession>A0A4Y2E914</accession>
<evidence type="ECO:0000313" key="2">
    <source>
        <dbReference type="EMBL" id="GBM24826.1"/>
    </source>
</evidence>
<protein>
    <submittedName>
        <fullName evidence="2">Uncharacterized protein</fullName>
    </submittedName>
</protein>
<feature type="compositionally biased region" description="Polar residues" evidence="1">
    <location>
        <begin position="34"/>
        <end position="43"/>
    </location>
</feature>
<sequence>MLLPRSPLLDIENYQTLKPARSLSGQSEERNDSSTETEVGSNVTTSKSVVCQNRILYPKAAVECDRYGVSDRATVAIVSAALQDFGQLKNDSLTLVID</sequence>
<evidence type="ECO:0000256" key="1">
    <source>
        <dbReference type="SAM" id="MobiDB-lite"/>
    </source>
</evidence>
<name>A0A4Y2E914_ARAVE</name>
<proteinExistence type="predicted"/>
<dbReference type="EMBL" id="BGPR01000527">
    <property type="protein sequence ID" value="GBM24826.1"/>
    <property type="molecule type" value="Genomic_DNA"/>
</dbReference>
<evidence type="ECO:0000313" key="3">
    <source>
        <dbReference type="Proteomes" id="UP000499080"/>
    </source>
</evidence>
<feature type="region of interest" description="Disordered" evidence="1">
    <location>
        <begin position="19"/>
        <end position="43"/>
    </location>
</feature>
<dbReference type="Proteomes" id="UP000499080">
    <property type="component" value="Unassembled WGS sequence"/>
</dbReference>
<gene>
    <name evidence="2" type="ORF">AVEN_245067_1</name>
</gene>
<comment type="caution">
    <text evidence="2">The sequence shown here is derived from an EMBL/GenBank/DDBJ whole genome shotgun (WGS) entry which is preliminary data.</text>
</comment>